<evidence type="ECO:0000313" key="1">
    <source>
        <dbReference type="EMBL" id="KOX79768.1"/>
    </source>
</evidence>
<proteinExistence type="predicted"/>
<dbReference type="Proteomes" id="UP000053105">
    <property type="component" value="Unassembled WGS sequence"/>
</dbReference>
<sequence>MVGRFRGFIYADNIQRCIVSVPGNAGIPVTGYLRRREPRWRIPGHGGRLPYSRAHQVRFAWKDAEICEKVQSPLLSRRKSYFRGDKKGAGELHSERGEELSCYLAALYKIVVRFREIRNLQPQKSNKRAIRGIFSEFFRSASAMGVSSGLTESLPVSISTIQGSNFHGYVGVKDIELHDIKK</sequence>
<dbReference type="AlphaFoldDB" id="A0A0N0BJY0"/>
<keyword evidence="2" id="KW-1185">Reference proteome</keyword>
<protein>
    <submittedName>
        <fullName evidence="1">Uncharacterized protein</fullName>
    </submittedName>
</protein>
<name>A0A0N0BJY0_9HYME</name>
<reference evidence="1 2" key="1">
    <citation type="submission" date="2015-07" db="EMBL/GenBank/DDBJ databases">
        <title>The genome of Melipona quadrifasciata.</title>
        <authorList>
            <person name="Pan H."/>
            <person name="Kapheim K."/>
        </authorList>
    </citation>
    <scope>NUCLEOTIDE SEQUENCE [LARGE SCALE GENOMIC DNA]</scope>
    <source>
        <strain evidence="1">0111107301</strain>
        <tissue evidence="1">Whole body</tissue>
    </source>
</reference>
<dbReference type="EMBL" id="KQ435710">
    <property type="protein sequence ID" value="KOX79768.1"/>
    <property type="molecule type" value="Genomic_DNA"/>
</dbReference>
<evidence type="ECO:0000313" key="2">
    <source>
        <dbReference type="Proteomes" id="UP000053105"/>
    </source>
</evidence>
<gene>
    <name evidence="1" type="ORF">WN51_11378</name>
</gene>
<organism evidence="1 2">
    <name type="scientific">Melipona quadrifasciata</name>
    <dbReference type="NCBI Taxonomy" id="166423"/>
    <lineage>
        <taxon>Eukaryota</taxon>
        <taxon>Metazoa</taxon>
        <taxon>Ecdysozoa</taxon>
        <taxon>Arthropoda</taxon>
        <taxon>Hexapoda</taxon>
        <taxon>Insecta</taxon>
        <taxon>Pterygota</taxon>
        <taxon>Neoptera</taxon>
        <taxon>Endopterygota</taxon>
        <taxon>Hymenoptera</taxon>
        <taxon>Apocrita</taxon>
        <taxon>Aculeata</taxon>
        <taxon>Apoidea</taxon>
        <taxon>Anthophila</taxon>
        <taxon>Apidae</taxon>
        <taxon>Melipona</taxon>
    </lineage>
</organism>
<accession>A0A0N0BJY0</accession>